<keyword evidence="6" id="KW-1185">Reference proteome</keyword>
<sequence>MKNKKITYIIIIFLIIILIIISNKYANKNISLSEETIYSNKIPKSFDNYKILQLSDLHSEEFGKDNFKLIEKINHINPDVIMITGDMFSSSEMEDKNMDETILPSFSLIKNLSKSYKIIYVTGNHEEGVDVTFNNADYKKRDRNSDNSYNRYINKLKSMGVIFVDNTYTQLTKGSDSIDVYGIYYYTAEQINSNYYLKYNPINKDNFNIILCHDPKYFETLADNGFDLVLSGHIHGGIIRIPFLGGLLSPDIAFFPKYDKGLYSYGTSYLNVSSGLGNNRLFRINNPPQINLITLKVG</sequence>
<reference evidence="5 6" key="1">
    <citation type="submission" date="2020-08" db="EMBL/GenBank/DDBJ databases">
        <authorList>
            <person name="Liu C."/>
            <person name="Sun Q."/>
        </authorList>
    </citation>
    <scope>NUCLEOTIDE SEQUENCE [LARGE SCALE GENOMIC DNA]</scope>
    <source>
        <strain evidence="5 6">NSJ-18</strain>
    </source>
</reference>
<dbReference type="RefSeq" id="WP_153923757.1">
    <property type="nucleotide sequence ID" value="NZ_JACRWE010000002.1"/>
</dbReference>
<evidence type="ECO:0000259" key="4">
    <source>
        <dbReference type="Pfam" id="PF00149"/>
    </source>
</evidence>
<dbReference type="Pfam" id="PF00149">
    <property type="entry name" value="Metallophos"/>
    <property type="match status" value="1"/>
</dbReference>
<name>A0ABR7JLQ4_9FIRM</name>
<accession>A0ABR7JLQ4</accession>
<comment type="caution">
    <text evidence="5">The sequence shown here is derived from an EMBL/GenBank/DDBJ whole genome shotgun (WGS) entry which is preliminary data.</text>
</comment>
<keyword evidence="3" id="KW-0472">Membrane</keyword>
<evidence type="ECO:0000256" key="2">
    <source>
        <dbReference type="ARBA" id="ARBA00022801"/>
    </source>
</evidence>
<dbReference type="InterPro" id="IPR004843">
    <property type="entry name" value="Calcineurin-like_PHP"/>
</dbReference>
<evidence type="ECO:0000256" key="3">
    <source>
        <dbReference type="SAM" id="Phobius"/>
    </source>
</evidence>
<dbReference type="InterPro" id="IPR051158">
    <property type="entry name" value="Metallophosphoesterase_sf"/>
</dbReference>
<evidence type="ECO:0000256" key="1">
    <source>
        <dbReference type="ARBA" id="ARBA00022723"/>
    </source>
</evidence>
<dbReference type="PANTHER" id="PTHR31302:SF31">
    <property type="entry name" value="PHOSPHODIESTERASE YAEI"/>
    <property type="match status" value="1"/>
</dbReference>
<dbReference type="Proteomes" id="UP000609849">
    <property type="component" value="Unassembled WGS sequence"/>
</dbReference>
<keyword evidence="1" id="KW-0479">Metal-binding</keyword>
<gene>
    <name evidence="5" type="ORF">H8923_03700</name>
</gene>
<protein>
    <submittedName>
        <fullName evidence="5">Metallophosphoesterase</fullName>
    </submittedName>
</protein>
<evidence type="ECO:0000313" key="5">
    <source>
        <dbReference type="EMBL" id="MBC5995852.1"/>
    </source>
</evidence>
<feature type="transmembrane region" description="Helical" evidence="3">
    <location>
        <begin position="6"/>
        <end position="26"/>
    </location>
</feature>
<keyword evidence="2" id="KW-0378">Hydrolase</keyword>
<keyword evidence="3" id="KW-0812">Transmembrane</keyword>
<dbReference type="InterPro" id="IPR029052">
    <property type="entry name" value="Metallo-depent_PP-like"/>
</dbReference>
<dbReference type="PANTHER" id="PTHR31302">
    <property type="entry name" value="TRANSMEMBRANE PROTEIN WITH METALLOPHOSPHOESTERASE DOMAIN-RELATED"/>
    <property type="match status" value="1"/>
</dbReference>
<proteinExistence type="predicted"/>
<dbReference type="EMBL" id="JACRWE010000002">
    <property type="protein sequence ID" value="MBC5995852.1"/>
    <property type="molecule type" value="Genomic_DNA"/>
</dbReference>
<feature type="domain" description="Calcineurin-like phosphoesterase" evidence="4">
    <location>
        <begin position="50"/>
        <end position="236"/>
    </location>
</feature>
<dbReference type="SUPFAM" id="SSF56300">
    <property type="entry name" value="Metallo-dependent phosphatases"/>
    <property type="match status" value="1"/>
</dbReference>
<keyword evidence="3" id="KW-1133">Transmembrane helix</keyword>
<organism evidence="5 6">
    <name type="scientific">Romboutsia faecis</name>
    <dbReference type="NCBI Taxonomy" id="2764597"/>
    <lineage>
        <taxon>Bacteria</taxon>
        <taxon>Bacillati</taxon>
        <taxon>Bacillota</taxon>
        <taxon>Clostridia</taxon>
        <taxon>Peptostreptococcales</taxon>
        <taxon>Peptostreptococcaceae</taxon>
        <taxon>Romboutsia</taxon>
    </lineage>
</organism>
<dbReference type="Gene3D" id="3.60.21.10">
    <property type="match status" value="1"/>
</dbReference>
<evidence type="ECO:0000313" key="6">
    <source>
        <dbReference type="Proteomes" id="UP000609849"/>
    </source>
</evidence>